<keyword evidence="14" id="KW-0443">Lipid metabolism</keyword>
<keyword evidence="8" id="KW-1003">Cell membrane</keyword>
<evidence type="ECO:0000256" key="4">
    <source>
        <dbReference type="ARBA" id="ARBA00005189"/>
    </source>
</evidence>
<dbReference type="KEGG" id="kme:H0A61_02305"/>
<evidence type="ECO:0000256" key="17">
    <source>
        <dbReference type="ARBA" id="ARBA00023264"/>
    </source>
</evidence>
<evidence type="ECO:0000313" key="20">
    <source>
        <dbReference type="EMBL" id="QSQ09924.1"/>
    </source>
</evidence>
<evidence type="ECO:0000256" key="8">
    <source>
        <dbReference type="ARBA" id="ARBA00022475"/>
    </source>
</evidence>
<dbReference type="PANTHER" id="PTHR46382">
    <property type="entry name" value="PHOSPHATIDATE CYTIDYLYLTRANSFERASE"/>
    <property type="match status" value="1"/>
</dbReference>
<evidence type="ECO:0000256" key="7">
    <source>
        <dbReference type="ARBA" id="ARBA00019373"/>
    </source>
</evidence>
<evidence type="ECO:0000313" key="21">
    <source>
        <dbReference type="Proteomes" id="UP000662904"/>
    </source>
</evidence>
<evidence type="ECO:0000256" key="10">
    <source>
        <dbReference type="ARBA" id="ARBA00022679"/>
    </source>
</evidence>
<dbReference type="AlphaFoldDB" id="A0A8A0RPR5"/>
<dbReference type="GO" id="GO:0016024">
    <property type="term" value="P:CDP-diacylglycerol biosynthetic process"/>
    <property type="evidence" value="ECO:0007669"/>
    <property type="project" value="UniProtKB-UniPathway"/>
</dbReference>
<comment type="pathway">
    <text evidence="4">Lipid metabolism.</text>
</comment>
<keyword evidence="10 18" id="KW-0808">Transferase</keyword>
<accession>A0A8A0RPR5</accession>
<reference evidence="20" key="1">
    <citation type="submission" date="2020-07" db="EMBL/GenBank/DDBJ databases">
        <title>Koleobacter methoxysyntrophicus gen. nov., sp. nov., a novel anaerobic bacterium isolated from deep subsurface oil field and proposal of Koleobacterales ord. nov. in the phylum Firmicutes.</title>
        <authorList>
            <person name="Sakamoto S."/>
            <person name="Tamaki H."/>
        </authorList>
    </citation>
    <scope>NUCLEOTIDE SEQUENCE</scope>
    <source>
        <strain evidence="20">NRmbB1</strain>
    </source>
</reference>
<dbReference type="GO" id="GO:0005886">
    <property type="term" value="C:plasma membrane"/>
    <property type="evidence" value="ECO:0007669"/>
    <property type="project" value="UniProtKB-SubCell"/>
</dbReference>
<dbReference type="EMBL" id="CP059066">
    <property type="protein sequence ID" value="QSQ09924.1"/>
    <property type="molecule type" value="Genomic_DNA"/>
</dbReference>
<evidence type="ECO:0000256" key="16">
    <source>
        <dbReference type="ARBA" id="ARBA00023209"/>
    </source>
</evidence>
<dbReference type="GO" id="GO:0004605">
    <property type="term" value="F:phosphatidate cytidylyltransferase activity"/>
    <property type="evidence" value="ECO:0007669"/>
    <property type="project" value="UniProtKB-EC"/>
</dbReference>
<feature type="transmembrane region" description="Helical" evidence="19">
    <location>
        <begin position="144"/>
        <end position="165"/>
    </location>
</feature>
<evidence type="ECO:0000256" key="5">
    <source>
        <dbReference type="ARBA" id="ARBA00010185"/>
    </source>
</evidence>
<comment type="subcellular location">
    <subcellularLocation>
        <location evidence="2">Cell membrane</location>
        <topology evidence="2">Multi-pass membrane protein</topology>
    </subcellularLocation>
</comment>
<comment type="pathway">
    <text evidence="3 18">Phospholipid metabolism; CDP-diacylglycerol biosynthesis; CDP-diacylglycerol from sn-glycerol 3-phosphate: step 3/3.</text>
</comment>
<keyword evidence="16" id="KW-0594">Phospholipid biosynthesis</keyword>
<name>A0A8A0RPR5_9FIRM</name>
<feature type="transmembrane region" description="Helical" evidence="19">
    <location>
        <begin position="12"/>
        <end position="31"/>
    </location>
</feature>
<evidence type="ECO:0000256" key="2">
    <source>
        <dbReference type="ARBA" id="ARBA00004651"/>
    </source>
</evidence>
<organism evidence="20 21">
    <name type="scientific">Koleobacter methoxysyntrophicus</name>
    <dbReference type="NCBI Taxonomy" id="2751313"/>
    <lineage>
        <taxon>Bacteria</taxon>
        <taxon>Bacillati</taxon>
        <taxon>Bacillota</taxon>
        <taxon>Clostridia</taxon>
        <taxon>Koleobacterales</taxon>
        <taxon>Koleobacteraceae</taxon>
        <taxon>Koleobacter</taxon>
    </lineage>
</organism>
<feature type="transmembrane region" description="Helical" evidence="19">
    <location>
        <begin position="120"/>
        <end position="138"/>
    </location>
</feature>
<dbReference type="UniPathway" id="UPA00557">
    <property type="reaction ID" value="UER00614"/>
</dbReference>
<feature type="transmembrane region" description="Helical" evidence="19">
    <location>
        <begin position="186"/>
        <end position="206"/>
    </location>
</feature>
<keyword evidence="11 18" id="KW-0812">Transmembrane</keyword>
<comment type="similarity">
    <text evidence="5 18">Belongs to the CDS family.</text>
</comment>
<dbReference type="PROSITE" id="PS01315">
    <property type="entry name" value="CDS"/>
    <property type="match status" value="1"/>
</dbReference>
<keyword evidence="15 19" id="KW-0472">Membrane</keyword>
<keyword evidence="21" id="KW-1185">Reference proteome</keyword>
<feature type="transmembrane region" description="Helical" evidence="19">
    <location>
        <begin position="89"/>
        <end position="108"/>
    </location>
</feature>
<evidence type="ECO:0000256" key="11">
    <source>
        <dbReference type="ARBA" id="ARBA00022692"/>
    </source>
</evidence>
<evidence type="ECO:0000256" key="1">
    <source>
        <dbReference type="ARBA" id="ARBA00001698"/>
    </source>
</evidence>
<evidence type="ECO:0000256" key="14">
    <source>
        <dbReference type="ARBA" id="ARBA00023098"/>
    </source>
</evidence>
<dbReference type="Proteomes" id="UP000662904">
    <property type="component" value="Chromosome"/>
</dbReference>
<evidence type="ECO:0000256" key="6">
    <source>
        <dbReference type="ARBA" id="ARBA00012487"/>
    </source>
</evidence>
<proteinExistence type="inferred from homology"/>
<dbReference type="InterPro" id="IPR000374">
    <property type="entry name" value="PC_trans"/>
</dbReference>
<comment type="catalytic activity">
    <reaction evidence="1 18">
        <text>a 1,2-diacyl-sn-glycero-3-phosphate + CTP + H(+) = a CDP-1,2-diacyl-sn-glycerol + diphosphate</text>
        <dbReference type="Rhea" id="RHEA:16229"/>
        <dbReference type="ChEBI" id="CHEBI:15378"/>
        <dbReference type="ChEBI" id="CHEBI:33019"/>
        <dbReference type="ChEBI" id="CHEBI:37563"/>
        <dbReference type="ChEBI" id="CHEBI:58332"/>
        <dbReference type="ChEBI" id="CHEBI:58608"/>
        <dbReference type="EC" id="2.7.7.41"/>
    </reaction>
</comment>
<feature type="transmembrane region" description="Helical" evidence="19">
    <location>
        <begin position="66"/>
        <end position="83"/>
    </location>
</feature>
<evidence type="ECO:0000256" key="19">
    <source>
        <dbReference type="SAM" id="Phobius"/>
    </source>
</evidence>
<protein>
    <recommendedName>
        <fullName evidence="7 18">Phosphatidate cytidylyltransferase</fullName>
        <ecNumber evidence="6 18">2.7.7.41</ecNumber>
    </recommendedName>
</protein>
<keyword evidence="12 18" id="KW-0548">Nucleotidyltransferase</keyword>
<keyword evidence="9" id="KW-0444">Lipid biosynthesis</keyword>
<evidence type="ECO:0000256" key="13">
    <source>
        <dbReference type="ARBA" id="ARBA00022989"/>
    </source>
</evidence>
<dbReference type="EC" id="2.7.7.41" evidence="6 18"/>
<feature type="transmembrane region" description="Helical" evidence="19">
    <location>
        <begin position="212"/>
        <end position="233"/>
    </location>
</feature>
<evidence type="ECO:0000256" key="18">
    <source>
        <dbReference type="RuleBase" id="RU003938"/>
    </source>
</evidence>
<feature type="transmembrane region" description="Helical" evidence="19">
    <location>
        <begin position="37"/>
        <end position="59"/>
    </location>
</feature>
<evidence type="ECO:0000256" key="3">
    <source>
        <dbReference type="ARBA" id="ARBA00005119"/>
    </source>
</evidence>
<evidence type="ECO:0000256" key="15">
    <source>
        <dbReference type="ARBA" id="ARBA00023136"/>
    </source>
</evidence>
<sequence length="284" mass="31686">MAVFKPEWVNKMLLYRIMSGVLGIVLLIIVINFTGKIPFFILVLITAILAVSEFFNAVFKDGIKKVIKLPVYILGSGLLITSVHYPNSLLISLFIILTFLLLCIIYIFTYNKLTFIEINYAFFGFVYIFGLISHMILLRSMNNGILLVWFALISVWVNDSFAYFIGSKYGRRRLRSNISPNKTIEGSIGGLAGSITVSVLFLRYYIIPQLPVITAIMIGLIIGILSQIGDLAASAIKRNAGIKDFGKLIPGHGGILDRIDSILFAAPTVYYILALFSRNFNSSF</sequence>
<keyword evidence="13 19" id="KW-1133">Transmembrane helix</keyword>
<keyword evidence="17" id="KW-1208">Phospholipid metabolism</keyword>
<dbReference type="Pfam" id="PF01148">
    <property type="entry name" value="CTP_transf_1"/>
    <property type="match status" value="1"/>
</dbReference>
<evidence type="ECO:0000256" key="9">
    <source>
        <dbReference type="ARBA" id="ARBA00022516"/>
    </source>
</evidence>
<dbReference type="PANTHER" id="PTHR46382:SF1">
    <property type="entry name" value="PHOSPHATIDATE CYTIDYLYLTRANSFERASE"/>
    <property type="match status" value="1"/>
</dbReference>
<gene>
    <name evidence="20" type="primary">cdsA</name>
    <name evidence="20" type="ORF">H0A61_02305</name>
</gene>
<evidence type="ECO:0000256" key="12">
    <source>
        <dbReference type="ARBA" id="ARBA00022695"/>
    </source>
</evidence>